<accession>A0A836GM93</accession>
<feature type="region of interest" description="Disordered" evidence="10">
    <location>
        <begin position="887"/>
        <end position="935"/>
    </location>
</feature>
<protein>
    <recommendedName>
        <fullName evidence="7">DNA 3'-5' helicase</fullName>
        <ecNumber evidence="7">5.6.2.4</ecNumber>
    </recommendedName>
</protein>
<dbReference type="OrthoDB" id="1470711at2759"/>
<dbReference type="Pfam" id="PF13361">
    <property type="entry name" value="UvrD_C"/>
    <property type="match status" value="2"/>
</dbReference>
<evidence type="ECO:0000256" key="1">
    <source>
        <dbReference type="ARBA" id="ARBA00022741"/>
    </source>
</evidence>
<dbReference type="RefSeq" id="XP_067695228.1">
    <property type="nucleotide sequence ID" value="XM_067838842.1"/>
</dbReference>
<comment type="catalytic activity">
    <reaction evidence="6">
        <text>Couples ATP hydrolysis with the unwinding of duplex DNA by translocating in the 3'-5' direction.</text>
        <dbReference type="EC" id="5.6.2.4"/>
    </reaction>
</comment>
<feature type="compositionally biased region" description="Basic and acidic residues" evidence="10">
    <location>
        <begin position="342"/>
        <end position="357"/>
    </location>
</feature>
<feature type="compositionally biased region" description="Polar residues" evidence="10">
    <location>
        <begin position="997"/>
        <end position="1007"/>
    </location>
</feature>
<comment type="caution">
    <text evidence="13">The sequence shown here is derived from an EMBL/GenBank/DDBJ whole genome shotgun (WGS) entry which is preliminary data.</text>
</comment>
<dbReference type="InterPro" id="IPR027417">
    <property type="entry name" value="P-loop_NTPase"/>
</dbReference>
<evidence type="ECO:0000313" key="13">
    <source>
        <dbReference type="EMBL" id="KAG5484602.1"/>
    </source>
</evidence>
<feature type="binding site" evidence="9">
    <location>
        <begin position="157"/>
        <end position="164"/>
    </location>
    <ligand>
        <name>ATP</name>
        <dbReference type="ChEBI" id="CHEBI:30616"/>
    </ligand>
</feature>
<dbReference type="GO" id="GO:0043138">
    <property type="term" value="F:3'-5' DNA helicase activity"/>
    <property type="evidence" value="ECO:0007669"/>
    <property type="project" value="UniProtKB-EC"/>
</dbReference>
<evidence type="ECO:0000256" key="6">
    <source>
        <dbReference type="ARBA" id="ARBA00034617"/>
    </source>
</evidence>
<dbReference type="KEGG" id="lenr:94174352"/>
<evidence type="ECO:0000256" key="3">
    <source>
        <dbReference type="ARBA" id="ARBA00022806"/>
    </source>
</evidence>
<evidence type="ECO:0000256" key="7">
    <source>
        <dbReference type="ARBA" id="ARBA00034808"/>
    </source>
</evidence>
<evidence type="ECO:0000259" key="12">
    <source>
        <dbReference type="PROSITE" id="PS51217"/>
    </source>
</evidence>
<feature type="region of interest" description="Disordered" evidence="10">
    <location>
        <begin position="339"/>
        <end position="366"/>
    </location>
</feature>
<dbReference type="InterPro" id="IPR000212">
    <property type="entry name" value="DNA_helicase_UvrD/REP"/>
</dbReference>
<feature type="compositionally biased region" description="Polar residues" evidence="10">
    <location>
        <begin position="12"/>
        <end position="30"/>
    </location>
</feature>
<reference evidence="13 14" key="1">
    <citation type="submission" date="2021-02" db="EMBL/GenBank/DDBJ databases">
        <title>Leishmania (Mundinia) enrietti genome sequencing and assembly.</title>
        <authorList>
            <person name="Almutairi H."/>
            <person name="Gatherer D."/>
        </authorList>
    </citation>
    <scope>NUCLEOTIDE SEQUENCE [LARGE SCALE GENOMIC DNA]</scope>
    <source>
        <strain evidence="13">CUR178</strain>
    </source>
</reference>
<feature type="compositionally biased region" description="Basic and acidic residues" evidence="10">
    <location>
        <begin position="887"/>
        <end position="899"/>
    </location>
</feature>
<dbReference type="InterPro" id="IPR014016">
    <property type="entry name" value="UvrD-like_ATP-bd"/>
</dbReference>
<dbReference type="AlphaFoldDB" id="A0A836GM93"/>
<dbReference type="PROSITE" id="PS51198">
    <property type="entry name" value="UVRD_HELICASE_ATP_BIND"/>
    <property type="match status" value="1"/>
</dbReference>
<organism evidence="13 14">
    <name type="scientific">Leishmania enriettii</name>
    <dbReference type="NCBI Taxonomy" id="5663"/>
    <lineage>
        <taxon>Eukaryota</taxon>
        <taxon>Discoba</taxon>
        <taxon>Euglenozoa</taxon>
        <taxon>Kinetoplastea</taxon>
        <taxon>Metakinetoplastina</taxon>
        <taxon>Trypanosomatida</taxon>
        <taxon>Trypanosomatidae</taxon>
        <taxon>Leishmaniinae</taxon>
        <taxon>Leishmania</taxon>
    </lineage>
</organism>
<feature type="region of interest" description="Disordered" evidence="10">
    <location>
        <begin position="990"/>
        <end position="1009"/>
    </location>
</feature>
<feature type="domain" description="UvrD-like helicase C-terminal" evidence="12">
    <location>
        <begin position="445"/>
        <end position="788"/>
    </location>
</feature>
<evidence type="ECO:0000256" key="8">
    <source>
        <dbReference type="ARBA" id="ARBA00048988"/>
    </source>
</evidence>
<dbReference type="Gene3D" id="3.40.50.300">
    <property type="entry name" value="P-loop containing nucleotide triphosphate hydrolases"/>
    <property type="match status" value="4"/>
</dbReference>
<dbReference type="SUPFAM" id="SSF52540">
    <property type="entry name" value="P-loop containing nucleoside triphosphate hydrolases"/>
    <property type="match status" value="2"/>
</dbReference>
<feature type="domain" description="UvrD-like helicase ATP-binding" evidence="11">
    <location>
        <begin position="136"/>
        <end position="450"/>
    </location>
</feature>
<dbReference type="PANTHER" id="PTHR11070:SF2">
    <property type="entry name" value="ATP-DEPENDENT DNA HELICASE SRS2"/>
    <property type="match status" value="1"/>
</dbReference>
<dbReference type="Gene3D" id="1.10.486.10">
    <property type="entry name" value="PCRA, domain 4"/>
    <property type="match status" value="1"/>
</dbReference>
<evidence type="ECO:0000256" key="5">
    <source>
        <dbReference type="ARBA" id="ARBA00023235"/>
    </source>
</evidence>
<keyword evidence="5" id="KW-0413">Isomerase</keyword>
<feature type="region of interest" description="Disordered" evidence="10">
    <location>
        <begin position="808"/>
        <end position="846"/>
    </location>
</feature>
<evidence type="ECO:0000256" key="2">
    <source>
        <dbReference type="ARBA" id="ARBA00022801"/>
    </source>
</evidence>
<keyword evidence="14" id="KW-1185">Reference proteome</keyword>
<dbReference type="EC" id="5.6.2.4" evidence="7"/>
<dbReference type="PANTHER" id="PTHR11070">
    <property type="entry name" value="UVRD / RECB / PCRA DNA HELICASE FAMILY MEMBER"/>
    <property type="match status" value="1"/>
</dbReference>
<dbReference type="Proteomes" id="UP000674179">
    <property type="component" value="Chromosome 9"/>
</dbReference>
<dbReference type="CDD" id="cd17932">
    <property type="entry name" value="DEXQc_UvrD"/>
    <property type="match status" value="1"/>
</dbReference>
<name>A0A836GM93_LEIEN</name>
<evidence type="ECO:0000313" key="14">
    <source>
        <dbReference type="Proteomes" id="UP000674179"/>
    </source>
</evidence>
<dbReference type="GO" id="GO:0003677">
    <property type="term" value="F:DNA binding"/>
    <property type="evidence" value="ECO:0007669"/>
    <property type="project" value="InterPro"/>
</dbReference>
<keyword evidence="3 9" id="KW-0347">Helicase</keyword>
<feature type="region of interest" description="Disordered" evidence="10">
    <location>
        <begin position="1"/>
        <end position="38"/>
    </location>
</feature>
<evidence type="ECO:0000259" key="11">
    <source>
        <dbReference type="PROSITE" id="PS51198"/>
    </source>
</evidence>
<gene>
    <name evidence="13" type="ORF">CUR178_07193</name>
</gene>
<feature type="region of interest" description="Disordered" evidence="10">
    <location>
        <begin position="752"/>
        <end position="778"/>
    </location>
</feature>
<dbReference type="InterPro" id="IPR014017">
    <property type="entry name" value="DNA_helicase_UvrD-like_C"/>
</dbReference>
<dbReference type="GeneID" id="94174352"/>
<keyword evidence="4 9" id="KW-0067">ATP-binding</keyword>
<comment type="catalytic activity">
    <reaction evidence="8">
        <text>ATP + H2O = ADP + phosphate + H(+)</text>
        <dbReference type="Rhea" id="RHEA:13065"/>
        <dbReference type="ChEBI" id="CHEBI:15377"/>
        <dbReference type="ChEBI" id="CHEBI:15378"/>
        <dbReference type="ChEBI" id="CHEBI:30616"/>
        <dbReference type="ChEBI" id="CHEBI:43474"/>
        <dbReference type="ChEBI" id="CHEBI:456216"/>
        <dbReference type="EC" id="5.6.2.4"/>
    </reaction>
</comment>
<dbReference type="GO" id="GO:0016787">
    <property type="term" value="F:hydrolase activity"/>
    <property type="evidence" value="ECO:0007669"/>
    <property type="project" value="UniProtKB-UniRule"/>
</dbReference>
<dbReference type="GO" id="GO:0005634">
    <property type="term" value="C:nucleus"/>
    <property type="evidence" value="ECO:0007669"/>
    <property type="project" value="TreeGrafter"/>
</dbReference>
<evidence type="ECO:0000256" key="10">
    <source>
        <dbReference type="SAM" id="MobiDB-lite"/>
    </source>
</evidence>
<dbReference type="EMBL" id="JAFHKP010000009">
    <property type="protein sequence ID" value="KAG5484602.1"/>
    <property type="molecule type" value="Genomic_DNA"/>
</dbReference>
<dbReference type="GO" id="GO:0005524">
    <property type="term" value="F:ATP binding"/>
    <property type="evidence" value="ECO:0007669"/>
    <property type="project" value="UniProtKB-UniRule"/>
</dbReference>
<dbReference type="Pfam" id="PF00580">
    <property type="entry name" value="UvrD-helicase"/>
    <property type="match status" value="1"/>
</dbReference>
<keyword evidence="1 9" id="KW-0547">Nucleotide-binding</keyword>
<feature type="compositionally biased region" description="Polar residues" evidence="10">
    <location>
        <begin position="907"/>
        <end position="935"/>
    </location>
</feature>
<dbReference type="PROSITE" id="PS51217">
    <property type="entry name" value="UVRD_HELICASE_CTER"/>
    <property type="match status" value="1"/>
</dbReference>
<evidence type="ECO:0000256" key="4">
    <source>
        <dbReference type="ARBA" id="ARBA00022840"/>
    </source>
</evidence>
<proteinExistence type="predicted"/>
<evidence type="ECO:0000256" key="9">
    <source>
        <dbReference type="PROSITE-ProRule" id="PRU00560"/>
    </source>
</evidence>
<keyword evidence="2 9" id="KW-0378">Hydrolase</keyword>
<sequence>MQEPRNAPVASTEGSSSGHGSRLQPSSHSLRTAVGSPLQRVGYAPRTSFSYTSRPLSQCESESGATTTPSLGLAAPNYSGAARAAAAPAAAAVKASASVPDLWVKQEGDVVHRSLTRPHEGVDCSAVGFSSAVLSRMDESQIRAATYPVDAALILQAGAGSGKTQTVAARIAYLLQSGVPGHSILGICFTRQAAEALRERVRSTLPFTLARQAHTLKLKTFHAFGLECLRRFGGLGPDTYVLDARQQRQLARRVVETYAQREKSSEAVTDLVDYVNRVKTMKIPPIPQLDPGLQDAYLFPYYQKALHEEHNAVDFGDLQQMFYELLRPVPATALTASQENIGEQKERQPSEGGHEPQQHQQQGRLVPSKACTALRAEFTHFVVDEFQDFNEIQVELLALLAGDACRVTCVGDPNQCIYTWRGAMPNVFGVWKRRFPETAMLTLAMNYRSDGPIVEATNSVVKATQLAYYHREERAVTLVQCASEDDELQAVPLMIEHLLRHRDPNLGYGDIAILCRSRRRVQLYCDVLQSHRIPVRQLKGMSVDHLPSMRSLLAFLRLCAWPHSPDGDADVCTVLNTAPLHRLSTGAAKKFLLSLESVCQARRAREAARIRSWRHTIRTDGSCEVGVDDGSAQGARSGGSRPGVLCVSALGGTVTAVSTPGVHPETHSFFAILQELVYHNFSHEVFPKLEVSKKNQKNIRSVVRIVVHAKEMLAQPSCDVEQVLQYVLREGGYESDSMATVAARTVVTSAATRGTKRARNSADGWGNGGSADEASGRSSASAYLPRAGALLMDRCAWQHNQQQQRYIYSTPRRSSACGGGSTRDRRHHPSRRLSSGSGGDGAVDEDVLPPEEEEAVWQEQRMNLCELVLHTYRSVLEAMLREVTHELEKEGDGEGRGEEAGVGCRQSPASGNHSSSRPRPTLTSANADNSISNLSGGSTTATMTIMQSLCPPAVVLNRVLDEFVSLVSSDDYGPMQGAANAADVATAAAEADTAGNSSHHPGSTSSHWMGRLTVGTVHRAKGMEWPAVLLPGCWVGEYPVRPREEEKRVFYVAMSRAMKHLVCFTAAMREGGSGSGQMSTNACMVDLAQPTQSGMLEPTPYLTAIGDKLERVAYADLKAAYLKEQGYL</sequence>
<dbReference type="GO" id="GO:0000725">
    <property type="term" value="P:recombinational repair"/>
    <property type="evidence" value="ECO:0007669"/>
    <property type="project" value="TreeGrafter"/>
</dbReference>